<reference evidence="1" key="1">
    <citation type="journal article" date="2021" name="New Phytol.">
        <title>Evolutionary innovations through gain and loss of genes in the ectomycorrhizal Boletales.</title>
        <authorList>
            <person name="Wu G."/>
            <person name="Miyauchi S."/>
            <person name="Morin E."/>
            <person name="Kuo A."/>
            <person name="Drula E."/>
            <person name="Varga T."/>
            <person name="Kohler A."/>
            <person name="Feng B."/>
            <person name="Cao Y."/>
            <person name="Lipzen A."/>
            <person name="Daum C."/>
            <person name="Hundley H."/>
            <person name="Pangilinan J."/>
            <person name="Johnson J."/>
            <person name="Barry K."/>
            <person name="LaButti K."/>
            <person name="Ng V."/>
            <person name="Ahrendt S."/>
            <person name="Min B."/>
            <person name="Choi I.G."/>
            <person name="Park H."/>
            <person name="Plett J.M."/>
            <person name="Magnuson J."/>
            <person name="Spatafora J.W."/>
            <person name="Nagy L.G."/>
            <person name="Henrissat B."/>
            <person name="Grigoriev I.V."/>
            <person name="Yang Z.L."/>
            <person name="Xu J."/>
            <person name="Martin F.M."/>
        </authorList>
    </citation>
    <scope>NUCLEOTIDE SEQUENCE</scope>
    <source>
        <strain evidence="1">KUC20120723A-06</strain>
    </source>
</reference>
<sequence length="364" mass="40934">MRAIEDLRKWAERATELLDQEACRRQSKASPIIHMPVPRWAVWRRLSHPPELSPARHTGAHAYSGKAIPPSIVDEHGQLPGTNKRRFVDGDEFTDSRSARANKQPRVQPPPDTSDGNSFRVYGVRNIYTTDVVEAVQLKRTQADPPLVILRSSDVVGATNSISPGNSGYMHVATSGTVWQAILDRGLDEWTRPLRSLPGAGIPRAPLHAEYLPNLGHNGQALPIFPCFIKKRLTTPAQYMYAKYAVHLFLEVAGCGLEREPTMVEYLGAYYLMFDRTRPFPDEEWGDVPEETRALVRSWIGGILKGPPEELTAIAFVHMQFIRVDTDLLRELDYEGYLMQWKQCMPYQQLASVSTDTVRSAEGG</sequence>
<keyword evidence="2" id="KW-1185">Reference proteome</keyword>
<name>A0ACB8BSE4_9AGAM</name>
<dbReference type="EMBL" id="MU266356">
    <property type="protein sequence ID" value="KAH7928188.1"/>
    <property type="molecule type" value="Genomic_DNA"/>
</dbReference>
<organism evidence="1 2">
    <name type="scientific">Leucogyrophana mollusca</name>
    <dbReference type="NCBI Taxonomy" id="85980"/>
    <lineage>
        <taxon>Eukaryota</taxon>
        <taxon>Fungi</taxon>
        <taxon>Dikarya</taxon>
        <taxon>Basidiomycota</taxon>
        <taxon>Agaricomycotina</taxon>
        <taxon>Agaricomycetes</taxon>
        <taxon>Agaricomycetidae</taxon>
        <taxon>Boletales</taxon>
        <taxon>Boletales incertae sedis</taxon>
        <taxon>Leucogyrophana</taxon>
    </lineage>
</organism>
<proteinExistence type="predicted"/>
<accession>A0ACB8BSE4</accession>
<dbReference type="Proteomes" id="UP000790709">
    <property type="component" value="Unassembled WGS sequence"/>
</dbReference>
<gene>
    <name evidence="1" type="ORF">BV22DRAFT_1031008</name>
</gene>
<comment type="caution">
    <text evidence="1">The sequence shown here is derived from an EMBL/GenBank/DDBJ whole genome shotgun (WGS) entry which is preliminary data.</text>
</comment>
<evidence type="ECO:0000313" key="1">
    <source>
        <dbReference type="EMBL" id="KAH7928188.1"/>
    </source>
</evidence>
<protein>
    <submittedName>
        <fullName evidence="1">Uncharacterized protein</fullName>
    </submittedName>
</protein>
<evidence type="ECO:0000313" key="2">
    <source>
        <dbReference type="Proteomes" id="UP000790709"/>
    </source>
</evidence>